<dbReference type="Pfam" id="PF01613">
    <property type="entry name" value="Flavin_Reduct"/>
    <property type="match status" value="1"/>
</dbReference>
<dbReference type="EMBL" id="CP012850">
    <property type="protein sequence ID" value="ALI37012.1"/>
    <property type="molecule type" value="Genomic_DNA"/>
</dbReference>
<accession>A0A654MC17</accession>
<dbReference type="KEGG" id="taa:NMY3_02822"/>
<comment type="similarity">
    <text evidence="3">Belongs to the flavoredoxin family.</text>
</comment>
<keyword evidence="5" id="KW-0560">Oxidoreductase</keyword>
<organism evidence="5 6">
    <name type="scientific">Candidatus Nitrosocosmicus oleophilus</name>
    <dbReference type="NCBI Taxonomy" id="1353260"/>
    <lineage>
        <taxon>Archaea</taxon>
        <taxon>Nitrososphaerota</taxon>
        <taxon>Nitrososphaeria</taxon>
        <taxon>Nitrososphaerales</taxon>
        <taxon>Nitrososphaeraceae</taxon>
        <taxon>Candidatus Nitrosocosmicus</taxon>
    </lineage>
</organism>
<dbReference type="AlphaFoldDB" id="A0A654MC17"/>
<feature type="domain" description="Flavin reductase like" evidence="4">
    <location>
        <begin position="10"/>
        <end position="162"/>
    </location>
</feature>
<dbReference type="EC" id="1.5.1.36" evidence="5"/>
<dbReference type="GeneID" id="60422722"/>
<evidence type="ECO:0000256" key="3">
    <source>
        <dbReference type="ARBA" id="ARBA00038054"/>
    </source>
</evidence>
<proteinExistence type="inferred from homology"/>
<dbReference type="Proteomes" id="UP000058925">
    <property type="component" value="Chromosome"/>
</dbReference>
<protein>
    <submittedName>
        <fullName evidence="5">p-hydroxyphenylacetate 3-hydroxylase, reductase component</fullName>
        <ecNumber evidence="5">1.5.1.36</ecNumber>
    </submittedName>
</protein>
<dbReference type="RefSeq" id="WP_196816174.1">
    <property type="nucleotide sequence ID" value="NZ_CP012850.1"/>
</dbReference>
<keyword evidence="2" id="KW-0285">Flavoprotein</keyword>
<reference evidence="6" key="1">
    <citation type="submission" date="2015-10" db="EMBL/GenBank/DDBJ databases">
        <title>Niche specialization of a soil ammonia-oxidizing archaeon, Candidatus Nitrosocosmicus oleophilus.</title>
        <authorList>
            <person name="Jung M.-Y."/>
            <person name="Rhee S.-K."/>
        </authorList>
    </citation>
    <scope>NUCLEOTIDE SEQUENCE [LARGE SCALE GENOMIC DNA]</scope>
    <source>
        <strain evidence="6">MY3</strain>
    </source>
</reference>
<dbReference type="SUPFAM" id="SSF50475">
    <property type="entry name" value="FMN-binding split barrel"/>
    <property type="match status" value="1"/>
</dbReference>
<dbReference type="SMART" id="SM00903">
    <property type="entry name" value="Flavin_Reduct"/>
    <property type="match status" value="1"/>
</dbReference>
<evidence type="ECO:0000256" key="2">
    <source>
        <dbReference type="ARBA" id="ARBA00022630"/>
    </source>
</evidence>
<sequence>MDLPWGDPRSNKFATSIGLITSNGPHGHDIMACEWTHHLSYRPGLIAVSLGPTKATVENIRTLKEFGINLCATDQTILASVAGGYSGRDYDKINALKDLGFQFYQADTIDVLMVRGASLSVECKLFKEVKFGDHVMLIGEVSEAIHDSEKESLIYNNGKYWSLQEIDKPHKDTRQNIRDILKKHSKHSQQ</sequence>
<dbReference type="InterPro" id="IPR002563">
    <property type="entry name" value="Flavin_Rdtase-like_dom"/>
</dbReference>
<evidence type="ECO:0000313" key="6">
    <source>
        <dbReference type="Proteomes" id="UP000058925"/>
    </source>
</evidence>
<keyword evidence="6" id="KW-1185">Reference proteome</keyword>
<evidence type="ECO:0000259" key="4">
    <source>
        <dbReference type="SMART" id="SM00903"/>
    </source>
</evidence>
<evidence type="ECO:0000313" key="5">
    <source>
        <dbReference type="EMBL" id="ALI37012.1"/>
    </source>
</evidence>
<evidence type="ECO:0000256" key="1">
    <source>
        <dbReference type="ARBA" id="ARBA00001917"/>
    </source>
</evidence>
<dbReference type="PANTHER" id="PTHR43567">
    <property type="entry name" value="FLAVOREDOXIN-RELATED-RELATED"/>
    <property type="match status" value="1"/>
</dbReference>
<comment type="cofactor">
    <cofactor evidence="1">
        <name>FMN</name>
        <dbReference type="ChEBI" id="CHEBI:58210"/>
    </cofactor>
</comment>
<dbReference type="InterPro" id="IPR052174">
    <property type="entry name" value="Flavoredoxin"/>
</dbReference>
<dbReference type="OrthoDB" id="8522at2157"/>
<gene>
    <name evidence="5" type="primary">C1-hpah</name>
    <name evidence="5" type="ORF">NMY3_02822</name>
</gene>
<dbReference type="GO" id="GO:0036382">
    <property type="term" value="F:flavin reductase (NADH) activity"/>
    <property type="evidence" value="ECO:0007669"/>
    <property type="project" value="UniProtKB-EC"/>
</dbReference>
<dbReference type="PANTHER" id="PTHR43567:SF1">
    <property type="entry name" value="FLAVOREDOXIN"/>
    <property type="match status" value="1"/>
</dbReference>
<dbReference type="InterPro" id="IPR012349">
    <property type="entry name" value="Split_barrel_FMN-bd"/>
</dbReference>
<dbReference type="GO" id="GO:0010181">
    <property type="term" value="F:FMN binding"/>
    <property type="evidence" value="ECO:0007669"/>
    <property type="project" value="InterPro"/>
</dbReference>
<name>A0A654MC17_9ARCH</name>
<dbReference type="Gene3D" id="2.30.110.10">
    <property type="entry name" value="Electron Transport, Fmn-binding Protein, Chain A"/>
    <property type="match status" value="1"/>
</dbReference>